<reference evidence="2 3" key="1">
    <citation type="submission" date="2016-11" db="EMBL/GenBank/DDBJ databases">
        <authorList>
            <person name="Jaros S."/>
            <person name="Januszkiewicz K."/>
            <person name="Wedrychowicz H."/>
        </authorList>
    </citation>
    <scope>NUCLEOTIDE SEQUENCE [LARGE SCALE GENOMIC DNA]</scope>
    <source>
        <strain evidence="2 3">CGMCC 4.5723</strain>
    </source>
</reference>
<evidence type="ECO:0000313" key="2">
    <source>
        <dbReference type="EMBL" id="SHJ17804.1"/>
    </source>
</evidence>
<dbReference type="OrthoDB" id="3424370at2"/>
<dbReference type="RefSeq" id="WP_073377705.1">
    <property type="nucleotide sequence ID" value="NZ_FQZK01000004.1"/>
</dbReference>
<evidence type="ECO:0000313" key="3">
    <source>
        <dbReference type="Proteomes" id="UP000184452"/>
    </source>
</evidence>
<dbReference type="InterPro" id="IPR007110">
    <property type="entry name" value="Ig-like_dom"/>
</dbReference>
<dbReference type="PROSITE" id="PS50835">
    <property type="entry name" value="IG_LIKE"/>
    <property type="match status" value="1"/>
</dbReference>
<evidence type="ECO:0000259" key="1">
    <source>
        <dbReference type="PROSITE" id="PS50835"/>
    </source>
</evidence>
<dbReference type="EMBL" id="FQZK01000004">
    <property type="protein sequence ID" value="SHJ17804.1"/>
    <property type="molecule type" value="Genomic_DNA"/>
</dbReference>
<organism evidence="2 3">
    <name type="scientific">Nocardiopsis flavescens</name>
    <dbReference type="NCBI Taxonomy" id="758803"/>
    <lineage>
        <taxon>Bacteria</taxon>
        <taxon>Bacillati</taxon>
        <taxon>Actinomycetota</taxon>
        <taxon>Actinomycetes</taxon>
        <taxon>Streptosporangiales</taxon>
        <taxon>Nocardiopsidaceae</taxon>
        <taxon>Nocardiopsis</taxon>
    </lineage>
</organism>
<keyword evidence="3" id="KW-1185">Reference proteome</keyword>
<accession>A0A1M6H6K8</accession>
<proteinExistence type="predicted"/>
<dbReference type="Proteomes" id="UP000184452">
    <property type="component" value="Unassembled WGS sequence"/>
</dbReference>
<sequence>MDDDAPRTRREYAEALRELRRGLGCTPERLLRNRPLHRALARRLRARGEAPAPDRLIMALTRLIESVEDPRSRGSLLVALRLDPRYPQYSLTDRRKHYNRDLQRSPDPELHRLYVDSPRSMERRENRGIEQVAYFLSADREASVPAHLIDSPLRPIAPQRELAIEAISYLCRFSEEGVLTSQDTIRWVRAPSPDTNPELSVTHRYFNEDRSGILDLEELYGCRVVERKETVSGGLIARIRTHRHLEPEDGPFSFGVRLNTKSDVRCRPVVMWRPRTAFTKRIEFHLQFPESRSPVRSWWFQSPREIEGELEPDASEGRHLTHYDGGRYVYRIFENSDISPDLRYGISWVWP</sequence>
<dbReference type="AlphaFoldDB" id="A0A1M6H6K8"/>
<gene>
    <name evidence="2" type="ORF">SAMN05421803_10454</name>
</gene>
<feature type="domain" description="Ig-like" evidence="1">
    <location>
        <begin position="145"/>
        <end position="232"/>
    </location>
</feature>
<protein>
    <recommendedName>
        <fullName evidence="1">Ig-like domain-containing protein</fullName>
    </recommendedName>
</protein>
<name>A0A1M6H6K8_9ACTN</name>